<proteinExistence type="predicted"/>
<evidence type="ECO:0000256" key="3">
    <source>
        <dbReference type="ARBA" id="ARBA00022989"/>
    </source>
</evidence>
<evidence type="ECO:0000256" key="1">
    <source>
        <dbReference type="ARBA" id="ARBA00022475"/>
    </source>
</evidence>
<evidence type="ECO:0000313" key="7">
    <source>
        <dbReference type="Proteomes" id="UP001139333"/>
    </source>
</evidence>
<gene>
    <name evidence="6" type="ORF">L2672_09015</name>
</gene>
<evidence type="ECO:0000256" key="4">
    <source>
        <dbReference type="ARBA" id="ARBA00023136"/>
    </source>
</evidence>
<keyword evidence="3 5" id="KW-1133">Transmembrane helix</keyword>
<dbReference type="AlphaFoldDB" id="A0A9X1ZMW5"/>
<protein>
    <submittedName>
        <fullName evidence="6">DUF1656 domain-containing protein</fullName>
    </submittedName>
</protein>
<reference evidence="6" key="1">
    <citation type="submission" date="2022-01" db="EMBL/GenBank/DDBJ databases">
        <title>Whole genome-based taxonomy of the Shewanellaceae.</title>
        <authorList>
            <person name="Martin-Rodriguez A.J."/>
        </authorList>
    </citation>
    <scope>NUCLEOTIDE SEQUENCE</scope>
    <source>
        <strain evidence="6">DSM 16422</strain>
    </source>
</reference>
<name>A0A9X1ZMW5_9GAMM</name>
<organism evidence="6 7">
    <name type="scientific">Shewanella gaetbuli</name>
    <dbReference type="NCBI Taxonomy" id="220752"/>
    <lineage>
        <taxon>Bacteria</taxon>
        <taxon>Pseudomonadati</taxon>
        <taxon>Pseudomonadota</taxon>
        <taxon>Gammaproteobacteria</taxon>
        <taxon>Alteromonadales</taxon>
        <taxon>Shewanellaceae</taxon>
        <taxon>Shewanella</taxon>
    </lineage>
</organism>
<comment type="caution">
    <text evidence="6">The sequence shown here is derived from an EMBL/GenBank/DDBJ whole genome shotgun (WGS) entry which is preliminary data.</text>
</comment>
<dbReference type="Pfam" id="PF07869">
    <property type="entry name" value="DUF1656"/>
    <property type="match status" value="1"/>
</dbReference>
<keyword evidence="7" id="KW-1185">Reference proteome</keyword>
<evidence type="ECO:0000313" key="6">
    <source>
        <dbReference type="EMBL" id="MCL1142830.1"/>
    </source>
</evidence>
<dbReference type="RefSeq" id="WP_248995512.1">
    <property type="nucleotide sequence ID" value="NZ_JAKIKP010000005.1"/>
</dbReference>
<accession>A0A9X1ZMW5</accession>
<keyword evidence="1" id="KW-1003">Cell membrane</keyword>
<sequence length="70" mass="7684">MLTMPHEIAIGDLYFPPLLLVVIFSYLVSTGIIFIAGKLGLLRYVAVPVLVELSLVVLISGLISQFIHFV</sequence>
<keyword evidence="4 5" id="KW-0472">Membrane</keyword>
<feature type="transmembrane region" description="Helical" evidence="5">
    <location>
        <begin position="44"/>
        <end position="67"/>
    </location>
</feature>
<keyword evidence="2 5" id="KW-0812">Transmembrane</keyword>
<dbReference type="EMBL" id="JAKIKP010000005">
    <property type="protein sequence ID" value="MCL1142830.1"/>
    <property type="molecule type" value="Genomic_DNA"/>
</dbReference>
<feature type="transmembrane region" description="Helical" evidence="5">
    <location>
        <begin position="14"/>
        <end position="37"/>
    </location>
</feature>
<evidence type="ECO:0000256" key="2">
    <source>
        <dbReference type="ARBA" id="ARBA00022692"/>
    </source>
</evidence>
<dbReference type="InterPro" id="IPR012451">
    <property type="entry name" value="DUF1656"/>
</dbReference>
<dbReference type="Proteomes" id="UP001139333">
    <property type="component" value="Unassembled WGS sequence"/>
</dbReference>
<evidence type="ECO:0000256" key="5">
    <source>
        <dbReference type="SAM" id="Phobius"/>
    </source>
</evidence>